<evidence type="ECO:0000313" key="15">
    <source>
        <dbReference type="Proteomes" id="UP000076532"/>
    </source>
</evidence>
<evidence type="ECO:0000256" key="2">
    <source>
        <dbReference type="ARBA" id="ARBA00005349"/>
    </source>
</evidence>
<dbReference type="GO" id="GO:0031314">
    <property type="term" value="C:extrinsic component of mitochondrial inner membrane"/>
    <property type="evidence" value="ECO:0007669"/>
    <property type="project" value="UniProtKB-UniRule"/>
</dbReference>
<dbReference type="InterPro" id="IPR018168">
    <property type="entry name" value="Ubi_Hdrlase_CS"/>
</dbReference>
<reference evidence="14 15" key="1">
    <citation type="journal article" date="2016" name="Mol. Biol. Evol.">
        <title>Comparative Genomics of Early-Diverging Mushroom-Forming Fungi Provides Insights into the Origins of Lignocellulose Decay Capabilities.</title>
        <authorList>
            <person name="Nagy L.G."/>
            <person name="Riley R."/>
            <person name="Tritt A."/>
            <person name="Adam C."/>
            <person name="Daum C."/>
            <person name="Floudas D."/>
            <person name="Sun H."/>
            <person name="Yadav J.S."/>
            <person name="Pangilinan J."/>
            <person name="Larsson K.H."/>
            <person name="Matsuura K."/>
            <person name="Barry K."/>
            <person name="Labutti K."/>
            <person name="Kuo R."/>
            <person name="Ohm R.A."/>
            <person name="Bhattacharya S.S."/>
            <person name="Shirouzu T."/>
            <person name="Yoshinaga Y."/>
            <person name="Martin F.M."/>
            <person name="Grigoriev I.V."/>
            <person name="Hibbett D.S."/>
        </authorList>
    </citation>
    <scope>NUCLEOTIDE SEQUENCE [LARGE SCALE GENOMIC DNA]</scope>
    <source>
        <strain evidence="14 15">CBS 109695</strain>
    </source>
</reference>
<proteinExistence type="inferred from homology"/>
<keyword evidence="10 11" id="KW-0472">Membrane</keyword>
<evidence type="ECO:0000256" key="8">
    <source>
        <dbReference type="ARBA" id="ARBA00023033"/>
    </source>
</evidence>
<dbReference type="UniPathway" id="UPA00232"/>
<evidence type="ECO:0000256" key="4">
    <source>
        <dbReference type="ARBA" id="ARBA00022688"/>
    </source>
</evidence>
<dbReference type="PANTHER" id="PTHR43876:SF7">
    <property type="entry name" value="UBIQUINONE BIOSYNTHESIS MONOOXYGENASE COQ6, MITOCHONDRIAL"/>
    <property type="match status" value="1"/>
</dbReference>
<dbReference type="InterPro" id="IPR010971">
    <property type="entry name" value="UbiH/COQ6"/>
</dbReference>
<dbReference type="InterPro" id="IPR000689">
    <property type="entry name" value="UbQ_mOase_COQ6"/>
</dbReference>
<comment type="catalytic activity">
    <reaction evidence="11">
        <text>a 4-hydroxy-3-(all-trans-polyprenyl)benzoate + 2 reduced [2Fe-2S]-[ferredoxin] + O2 + 2 H(+) = a 3,4-dihydroxy-5-(all-trans-polyprenyl)benzoate + 2 oxidized [2Fe-2S]-[ferredoxin] + H2O</text>
        <dbReference type="Rhea" id="RHEA:81195"/>
        <dbReference type="Rhea" id="RHEA-COMP:9514"/>
        <dbReference type="Rhea" id="RHEA-COMP:10000"/>
        <dbReference type="Rhea" id="RHEA-COMP:10001"/>
        <dbReference type="Rhea" id="RHEA-COMP:10930"/>
        <dbReference type="ChEBI" id="CHEBI:15377"/>
        <dbReference type="ChEBI" id="CHEBI:15378"/>
        <dbReference type="ChEBI" id="CHEBI:15379"/>
        <dbReference type="ChEBI" id="CHEBI:33737"/>
        <dbReference type="ChEBI" id="CHEBI:33738"/>
        <dbReference type="ChEBI" id="CHEBI:64694"/>
        <dbReference type="ChEBI" id="CHEBI:78396"/>
        <dbReference type="EC" id="1.14.15.45"/>
    </reaction>
</comment>
<dbReference type="InterPro" id="IPR036188">
    <property type="entry name" value="FAD/NAD-bd_sf"/>
</dbReference>
<evidence type="ECO:0000256" key="10">
    <source>
        <dbReference type="ARBA" id="ARBA00023136"/>
    </source>
</evidence>
<dbReference type="EMBL" id="KV417493">
    <property type="protein sequence ID" value="KZP30551.1"/>
    <property type="molecule type" value="Genomic_DNA"/>
</dbReference>
<dbReference type="Gene3D" id="3.50.50.60">
    <property type="entry name" value="FAD/NAD(P)-binding domain"/>
    <property type="match status" value="2"/>
</dbReference>
<dbReference type="GO" id="GO:0016712">
    <property type="term" value="F:oxidoreductase activity, acting on paired donors, with incorporation or reduction of molecular oxygen, reduced flavin or flavoprotein as one donor, and incorporation of one atom of oxygen"/>
    <property type="evidence" value="ECO:0007669"/>
    <property type="project" value="UniProtKB-UniRule"/>
</dbReference>
<comment type="cofactor">
    <cofactor evidence="1 11">
        <name>FAD</name>
        <dbReference type="ChEBI" id="CHEBI:57692"/>
    </cofactor>
</comment>
<comment type="subunit">
    <text evidence="11">Component of a multi-subunit COQ enzyme complex, composed of at least COQ3, COQ4, COQ5, COQ6, COQ7 and COQ9.</text>
</comment>
<dbReference type="HAMAP" id="MF_03193">
    <property type="entry name" value="COQ6_monooxygenase"/>
    <property type="match status" value="1"/>
</dbReference>
<evidence type="ECO:0000256" key="6">
    <source>
        <dbReference type="ARBA" id="ARBA00022827"/>
    </source>
</evidence>
<comment type="subcellular location">
    <subcellularLocation>
        <location evidence="11">Mitochondrion inner membrane</location>
        <topology evidence="11">Peripheral membrane protein</topology>
        <orientation evidence="11">Matrix side</orientation>
    </subcellularLocation>
</comment>
<dbReference type="GO" id="GO:0106364">
    <property type="term" value="F:4-hydroxy-3-all-trans-polyprenylbenzoate oxygenase activity"/>
    <property type="evidence" value="ECO:0007669"/>
    <property type="project" value="UniProtKB-EC"/>
</dbReference>
<dbReference type="NCBIfam" id="TIGR01988">
    <property type="entry name" value="Ubi-OHases"/>
    <property type="match status" value="1"/>
</dbReference>
<keyword evidence="14" id="KW-0830">Ubiquinone</keyword>
<evidence type="ECO:0000313" key="14">
    <source>
        <dbReference type="EMBL" id="KZP30551.1"/>
    </source>
</evidence>
<evidence type="ECO:0000256" key="5">
    <source>
        <dbReference type="ARBA" id="ARBA00022792"/>
    </source>
</evidence>
<keyword evidence="7 11" id="KW-0560">Oxidoreductase</keyword>
<feature type="domain" description="FAD-binding" evidence="13">
    <location>
        <begin position="221"/>
        <end position="306"/>
    </location>
</feature>
<dbReference type="PRINTS" id="PR00420">
    <property type="entry name" value="RNGMNOXGNASE"/>
</dbReference>
<keyword evidence="8 11" id="KW-0503">Monooxygenase</keyword>
<dbReference type="InterPro" id="IPR051205">
    <property type="entry name" value="UbiH/COQ6_monooxygenase"/>
</dbReference>
<keyword evidence="9 11" id="KW-0496">Mitochondrion</keyword>
<evidence type="ECO:0000256" key="7">
    <source>
        <dbReference type="ARBA" id="ARBA00023002"/>
    </source>
</evidence>
<keyword evidence="15" id="KW-1185">Reference proteome</keyword>
<name>A0A166TF35_9AGAM</name>
<comment type="catalytic activity">
    <reaction evidence="11">
        <text>a 2-methoxy-6-(all-trans-polyprenyl)phenol + 2 reduced [2Fe-2S]-[ferredoxin] + O2 + 2 H(+) = a 2-methoxy-6-(all-trans-polyprenyl)benzene-1,4-diol + 2 oxidized [2Fe-2S]-[ferredoxin] + H2O</text>
        <dbReference type="Rhea" id="RHEA:81183"/>
        <dbReference type="Rhea" id="RHEA-COMP:9551"/>
        <dbReference type="Rhea" id="RHEA-COMP:10000"/>
        <dbReference type="Rhea" id="RHEA-COMP:10001"/>
        <dbReference type="Rhea" id="RHEA-COMP:10858"/>
        <dbReference type="ChEBI" id="CHEBI:15377"/>
        <dbReference type="ChEBI" id="CHEBI:15378"/>
        <dbReference type="ChEBI" id="CHEBI:15379"/>
        <dbReference type="ChEBI" id="CHEBI:33737"/>
        <dbReference type="ChEBI" id="CHEBI:33738"/>
        <dbReference type="ChEBI" id="CHEBI:62731"/>
        <dbReference type="ChEBI" id="CHEBI:84166"/>
        <dbReference type="EC" id="1.14.15.46"/>
    </reaction>
</comment>
<dbReference type="EC" id="1.14.15.45" evidence="11"/>
<dbReference type="Proteomes" id="UP000076532">
    <property type="component" value="Unassembled WGS sequence"/>
</dbReference>
<dbReference type="GO" id="GO:0120538">
    <property type="term" value="F:2-methoxy-6-polyprenolphenol 4-hydroxylase activity"/>
    <property type="evidence" value="ECO:0007669"/>
    <property type="project" value="UniProtKB-EC"/>
</dbReference>
<keyword evidence="6 11" id="KW-0274">FAD</keyword>
<dbReference type="OrthoDB" id="683240at2759"/>
<dbReference type="PANTHER" id="PTHR43876">
    <property type="entry name" value="UBIQUINONE BIOSYNTHESIS MONOOXYGENASE COQ6, MITOCHONDRIAL"/>
    <property type="match status" value="1"/>
</dbReference>
<dbReference type="Pfam" id="PF01494">
    <property type="entry name" value="FAD_binding_3"/>
    <property type="match status" value="2"/>
</dbReference>
<feature type="domain" description="FAD-binding" evidence="13">
    <location>
        <begin position="429"/>
        <end position="461"/>
    </location>
</feature>
<accession>A0A166TF35</accession>
<feature type="region of interest" description="Disordered" evidence="12">
    <location>
        <begin position="186"/>
        <end position="209"/>
    </location>
</feature>
<dbReference type="SUPFAM" id="SSF51905">
    <property type="entry name" value="FAD/NAD(P)-binding domain"/>
    <property type="match status" value="1"/>
</dbReference>
<evidence type="ECO:0000256" key="3">
    <source>
        <dbReference type="ARBA" id="ARBA00022630"/>
    </source>
</evidence>
<organism evidence="14 15">
    <name type="scientific">Athelia psychrophila</name>
    <dbReference type="NCBI Taxonomy" id="1759441"/>
    <lineage>
        <taxon>Eukaryota</taxon>
        <taxon>Fungi</taxon>
        <taxon>Dikarya</taxon>
        <taxon>Basidiomycota</taxon>
        <taxon>Agaricomycotina</taxon>
        <taxon>Agaricomycetes</taxon>
        <taxon>Agaricomycetidae</taxon>
        <taxon>Atheliales</taxon>
        <taxon>Atheliaceae</taxon>
        <taxon>Athelia</taxon>
    </lineage>
</organism>
<dbReference type="InterPro" id="IPR002938">
    <property type="entry name" value="FAD-bd"/>
</dbReference>
<evidence type="ECO:0000256" key="9">
    <source>
        <dbReference type="ARBA" id="ARBA00023128"/>
    </source>
</evidence>
<dbReference type="PROSITE" id="PS01304">
    <property type="entry name" value="UBIH"/>
    <property type="match status" value="1"/>
</dbReference>
<evidence type="ECO:0000256" key="11">
    <source>
        <dbReference type="HAMAP-Rule" id="MF_03193"/>
    </source>
</evidence>
<sequence length="611" mass="63240">MQGSKALRLSTNRKLTSSLKTALVRGISTAEHGPVEETDIVIVGGGPAGLALATALGASNSVRDSLKICLVEAGDLGKVRNWAPAAGTYSNRVSSLTNASQAFLEDIGAWDYVDESRTMPVEEMQVWDGVSDARIVFNASDLSPSTLQMARLTENLNLQRALLARLATLPHVQLLDNTKVASISSPIASSPTSSFTPPSSAPTSSTAPAPTAGWPIVHLSTGRTLRARLLIGADGFNSPVRSYAGITAHGWAYPTQAIVATLSHAPPSTLMGANTVAYQRFLPTGPIAFLPLSETSSSLVWSTTPALAKALLACEDAEKEGVLRAMVNAAFRLPDVSMRHLHNVILESQSHGGVSAAQIEEEIAFRERAHAIDARSPLSSLSPSSRGYGEEDVGSLPPLITGIHPNTAASFPLRYNHADAYIGEGPGARTVLVGDAAHTVHPLAGQGLNMGLGDVQALVEAVEGCVEVGGDAGSYTALLPYARARYAPNHTLMSAVDKLHKVYSPAFSAVKPVVWGRSVGLEVLNELDAVKGAIMGGAGARVSTRASSASSFKASPQEGAGGWEVAARGGGGLAAGVEGMKLVGSALAGAVLGGVQSLLKNVPPTGDRRGD</sequence>
<keyword evidence="3 11" id="KW-0285">Flavoprotein</keyword>
<protein>
    <recommendedName>
        <fullName evidence="11">Ubiquinone biosynthesis monooxygenase COQ6, mitochondrial</fullName>
        <ecNumber evidence="11">1.14.15.45</ecNumber>
    </recommendedName>
    <alternativeName>
        <fullName evidence="11">2-methoxy-6-polyprenolphenol 4-hydroxylase</fullName>
        <ecNumber evidence="11">1.14.15.46</ecNumber>
    </alternativeName>
</protein>
<evidence type="ECO:0000256" key="12">
    <source>
        <dbReference type="SAM" id="MobiDB-lite"/>
    </source>
</evidence>
<dbReference type="STRING" id="436010.A0A166TF35"/>
<dbReference type="AlphaFoldDB" id="A0A166TF35"/>
<evidence type="ECO:0000256" key="1">
    <source>
        <dbReference type="ARBA" id="ARBA00001974"/>
    </source>
</evidence>
<comment type="pathway">
    <text evidence="11">Cofactor biosynthesis; ubiquinone biosynthesis.</text>
</comment>
<keyword evidence="4 11" id="KW-0831">Ubiquinone biosynthesis</keyword>
<comment type="function">
    <text evidence="11">FAD-dependent monooxygenase required for two non-consecutive steps during ubiquinone biosynthesis. Required for the C5-ring hydroxylation during ubiquinone biosynthesis by catalyzing the hydroxylation of 4-hydroxy-3-(all-trans-polyprenyl)benzoic acid to 3,4-dihydroxy-5-(all-trans-polyprenyl)benzoic acid. Also acts downstream of coq4, for the C1-hydroxylation during ubiquinone biosynthesis by catalyzing the hydroxylation of 2-methoxy-6-(all-trans-polyprenyl)phenol to 2-methoxy-6-(all-trans-polyprenyl)benzene-1,4-diol. The electrons required for the hydroxylation reaction are funneled indirectly to coq6 from NADPH via a ferredoxin/ferredoxin reductase system.</text>
</comment>
<comment type="similarity">
    <text evidence="2 11">Belongs to the UbiH/COQ6 family.</text>
</comment>
<evidence type="ECO:0000259" key="13">
    <source>
        <dbReference type="Pfam" id="PF01494"/>
    </source>
</evidence>
<gene>
    <name evidence="11" type="primary">COQ6</name>
    <name evidence="14" type="ORF">FIBSPDRAFT_777312</name>
</gene>
<keyword evidence="5 11" id="KW-0999">Mitochondrion inner membrane</keyword>
<dbReference type="GO" id="GO:0071949">
    <property type="term" value="F:FAD binding"/>
    <property type="evidence" value="ECO:0007669"/>
    <property type="project" value="InterPro"/>
</dbReference>
<dbReference type="EC" id="1.14.15.46" evidence="11"/>